<evidence type="ECO:0000256" key="3">
    <source>
        <dbReference type="ARBA" id="ARBA00022490"/>
    </source>
</evidence>
<gene>
    <name evidence="6" type="primary">frr</name>
    <name evidence="9" type="ORF">FHS56_002160</name>
</gene>
<dbReference type="GO" id="GO:0006415">
    <property type="term" value="P:translational termination"/>
    <property type="evidence" value="ECO:0007669"/>
    <property type="project" value="UniProtKB-UniRule"/>
</dbReference>
<reference evidence="9 10" key="1">
    <citation type="submission" date="2020-03" db="EMBL/GenBank/DDBJ databases">
        <title>Genomic Encyclopedia of Type Strains, Phase IV (KMG-IV): sequencing the most valuable type-strain genomes for metagenomic binning, comparative biology and taxonomic classification.</title>
        <authorList>
            <person name="Goeker M."/>
        </authorList>
    </citation>
    <scope>NUCLEOTIDE SEQUENCE [LARGE SCALE GENOMIC DNA]</scope>
    <source>
        <strain evidence="9 10">DSM 5718</strain>
    </source>
</reference>
<feature type="coiled-coil region" evidence="7">
    <location>
        <begin position="117"/>
        <end position="148"/>
    </location>
</feature>
<protein>
    <recommendedName>
        <fullName evidence="6">Ribosome-recycling factor</fullName>
        <shortName evidence="6">RRF</shortName>
    </recommendedName>
    <alternativeName>
        <fullName evidence="6">Ribosome-releasing factor</fullName>
    </alternativeName>
</protein>
<evidence type="ECO:0000313" key="9">
    <source>
        <dbReference type="EMBL" id="NIK74631.1"/>
    </source>
</evidence>
<dbReference type="HAMAP" id="MF_00040">
    <property type="entry name" value="RRF"/>
    <property type="match status" value="1"/>
</dbReference>
<dbReference type="PANTHER" id="PTHR20982:SF3">
    <property type="entry name" value="MITOCHONDRIAL RIBOSOME RECYCLING FACTOR PSEUDO 1"/>
    <property type="match status" value="1"/>
</dbReference>
<evidence type="ECO:0000259" key="8">
    <source>
        <dbReference type="Pfam" id="PF01765"/>
    </source>
</evidence>
<dbReference type="Gene3D" id="3.30.1360.40">
    <property type="match status" value="1"/>
</dbReference>
<dbReference type="GO" id="GO:0005737">
    <property type="term" value="C:cytoplasm"/>
    <property type="evidence" value="ECO:0007669"/>
    <property type="project" value="UniProtKB-SubCell"/>
</dbReference>
<keyword evidence="4 6" id="KW-0648">Protein biosynthesis</keyword>
<keyword evidence="7" id="KW-0175">Coiled coil</keyword>
<dbReference type="InterPro" id="IPR023584">
    <property type="entry name" value="Ribosome_recyc_fac_dom"/>
</dbReference>
<dbReference type="FunFam" id="3.30.1360.40:FF:000001">
    <property type="entry name" value="Ribosome-recycling factor"/>
    <property type="match status" value="1"/>
</dbReference>
<dbReference type="Pfam" id="PF01765">
    <property type="entry name" value="RRF"/>
    <property type="match status" value="1"/>
</dbReference>
<dbReference type="PANTHER" id="PTHR20982">
    <property type="entry name" value="RIBOSOME RECYCLING FACTOR"/>
    <property type="match status" value="1"/>
</dbReference>
<dbReference type="InterPro" id="IPR002661">
    <property type="entry name" value="Ribosome_recyc_fac"/>
</dbReference>
<dbReference type="SUPFAM" id="SSF55194">
    <property type="entry name" value="Ribosome recycling factor, RRF"/>
    <property type="match status" value="1"/>
</dbReference>
<feature type="domain" description="Ribosome recycling factor" evidence="8">
    <location>
        <begin position="27"/>
        <end position="185"/>
    </location>
</feature>
<dbReference type="RefSeq" id="WP_166920591.1">
    <property type="nucleotide sequence ID" value="NZ_JAASRN010000004.1"/>
</dbReference>
<dbReference type="NCBIfam" id="TIGR00496">
    <property type="entry name" value="frr"/>
    <property type="match status" value="1"/>
</dbReference>
<sequence length="187" mass="21422">MEEEILMYLQDAEERMKKALDHTQDIVSKIRAGRVTPEFLEGITVEYYGAQVPLTQVANINSLDGRTLSIRPFEKGLINDIEKAIQASDLGVNPQNNGESIILAFPPLTEERRKQLVKQVKQEIEEGKISVRNIRKEANNSIKKLKEEGIPEDSIKRGEEEVQKLTDKYIAKLDELFEKKEQEIMKV</sequence>
<proteinExistence type="inferred from homology"/>
<accession>A0A846MT76</accession>
<evidence type="ECO:0000256" key="1">
    <source>
        <dbReference type="ARBA" id="ARBA00004496"/>
    </source>
</evidence>
<comment type="subcellular location">
    <subcellularLocation>
        <location evidence="1 6">Cytoplasm</location>
    </subcellularLocation>
</comment>
<evidence type="ECO:0000256" key="2">
    <source>
        <dbReference type="ARBA" id="ARBA00005912"/>
    </source>
</evidence>
<dbReference type="GO" id="GO:0043023">
    <property type="term" value="F:ribosomal large subunit binding"/>
    <property type="evidence" value="ECO:0007669"/>
    <property type="project" value="TreeGrafter"/>
</dbReference>
<evidence type="ECO:0000256" key="7">
    <source>
        <dbReference type="SAM" id="Coils"/>
    </source>
</evidence>
<evidence type="ECO:0000313" key="10">
    <source>
        <dbReference type="Proteomes" id="UP000537126"/>
    </source>
</evidence>
<comment type="function">
    <text evidence="5 6">Responsible for the release of ribosomes from messenger RNA at the termination of protein biosynthesis. May increase the efficiency of translation by recycling ribosomes from one round of translation to another.</text>
</comment>
<dbReference type="AlphaFoldDB" id="A0A846MT76"/>
<evidence type="ECO:0000256" key="4">
    <source>
        <dbReference type="ARBA" id="ARBA00022917"/>
    </source>
</evidence>
<dbReference type="Gene3D" id="1.10.132.20">
    <property type="entry name" value="Ribosome-recycling factor"/>
    <property type="match status" value="1"/>
</dbReference>
<evidence type="ECO:0000256" key="6">
    <source>
        <dbReference type="HAMAP-Rule" id="MF_00040"/>
    </source>
</evidence>
<keyword evidence="3 6" id="KW-0963">Cytoplasm</keyword>
<dbReference type="InterPro" id="IPR036191">
    <property type="entry name" value="RRF_sf"/>
</dbReference>
<dbReference type="EMBL" id="JAASRN010000004">
    <property type="protein sequence ID" value="NIK74631.1"/>
    <property type="molecule type" value="Genomic_DNA"/>
</dbReference>
<dbReference type="Proteomes" id="UP000537126">
    <property type="component" value="Unassembled WGS sequence"/>
</dbReference>
<evidence type="ECO:0000256" key="5">
    <source>
        <dbReference type="ARBA" id="ARBA00025050"/>
    </source>
</evidence>
<comment type="similarity">
    <text evidence="2 6">Belongs to the RRF family.</text>
</comment>
<dbReference type="CDD" id="cd00520">
    <property type="entry name" value="RRF"/>
    <property type="match status" value="1"/>
</dbReference>
<dbReference type="FunFam" id="1.10.132.20:FF:000001">
    <property type="entry name" value="Ribosome-recycling factor"/>
    <property type="match status" value="1"/>
</dbReference>
<comment type="caution">
    <text evidence="9">The sequence shown here is derived from an EMBL/GenBank/DDBJ whole genome shotgun (WGS) entry which is preliminary data.</text>
</comment>
<keyword evidence="10" id="KW-1185">Reference proteome</keyword>
<name>A0A846MT76_9BACT</name>
<organism evidence="9 10">
    <name type="scientific">Thermonema lapsum</name>
    <dbReference type="NCBI Taxonomy" id="28195"/>
    <lineage>
        <taxon>Bacteria</taxon>
        <taxon>Pseudomonadati</taxon>
        <taxon>Bacteroidota</taxon>
        <taxon>Cytophagia</taxon>
        <taxon>Cytophagales</taxon>
        <taxon>Thermonemataceae</taxon>
        <taxon>Thermonema</taxon>
    </lineage>
</organism>